<evidence type="ECO:0000313" key="3">
    <source>
        <dbReference type="EMBL" id="KDQ10564.1"/>
    </source>
</evidence>
<dbReference type="AlphaFoldDB" id="A0A067M4S2"/>
<feature type="compositionally biased region" description="Basic and acidic residues" evidence="1">
    <location>
        <begin position="402"/>
        <end position="411"/>
    </location>
</feature>
<evidence type="ECO:0000256" key="2">
    <source>
        <dbReference type="SAM" id="Phobius"/>
    </source>
</evidence>
<feature type="region of interest" description="Disordered" evidence="1">
    <location>
        <begin position="469"/>
        <end position="606"/>
    </location>
</feature>
<keyword evidence="2" id="KW-0472">Membrane</keyword>
<feature type="compositionally biased region" description="Basic and acidic residues" evidence="1">
    <location>
        <begin position="526"/>
        <end position="535"/>
    </location>
</feature>
<evidence type="ECO:0000313" key="4">
    <source>
        <dbReference type="Proteomes" id="UP000027195"/>
    </source>
</evidence>
<feature type="region of interest" description="Disordered" evidence="1">
    <location>
        <begin position="230"/>
        <end position="254"/>
    </location>
</feature>
<proteinExistence type="predicted"/>
<feature type="compositionally biased region" description="Polar residues" evidence="1">
    <location>
        <begin position="429"/>
        <end position="445"/>
    </location>
</feature>
<keyword evidence="2" id="KW-1133">Transmembrane helix</keyword>
<feature type="compositionally biased region" description="Pro residues" evidence="1">
    <location>
        <begin position="750"/>
        <end position="759"/>
    </location>
</feature>
<feature type="region of interest" description="Disordered" evidence="1">
    <location>
        <begin position="387"/>
        <end position="411"/>
    </location>
</feature>
<dbReference type="InParanoid" id="A0A067M4S2"/>
<feature type="transmembrane region" description="Helical" evidence="2">
    <location>
        <begin position="860"/>
        <end position="881"/>
    </location>
</feature>
<organism evidence="3 4">
    <name type="scientific">Botryobasidium botryosum (strain FD-172 SS1)</name>
    <dbReference type="NCBI Taxonomy" id="930990"/>
    <lineage>
        <taxon>Eukaryota</taxon>
        <taxon>Fungi</taxon>
        <taxon>Dikarya</taxon>
        <taxon>Basidiomycota</taxon>
        <taxon>Agaricomycotina</taxon>
        <taxon>Agaricomycetes</taxon>
        <taxon>Cantharellales</taxon>
        <taxon>Botryobasidiaceae</taxon>
        <taxon>Botryobasidium</taxon>
    </lineage>
</organism>
<feature type="region of interest" description="Disordered" evidence="1">
    <location>
        <begin position="746"/>
        <end position="771"/>
    </location>
</feature>
<feature type="region of interest" description="Disordered" evidence="1">
    <location>
        <begin position="84"/>
        <end position="115"/>
    </location>
</feature>
<keyword evidence="2" id="KW-0812">Transmembrane</keyword>
<evidence type="ECO:0000256" key="1">
    <source>
        <dbReference type="SAM" id="MobiDB-lite"/>
    </source>
</evidence>
<feature type="compositionally biased region" description="Basic and acidic residues" evidence="1">
    <location>
        <begin position="324"/>
        <end position="345"/>
    </location>
</feature>
<gene>
    <name evidence="3" type="ORF">BOTBODRAFT_178048</name>
</gene>
<dbReference type="EMBL" id="KL198066">
    <property type="protein sequence ID" value="KDQ10564.1"/>
    <property type="molecule type" value="Genomic_DNA"/>
</dbReference>
<feature type="compositionally biased region" description="Polar residues" evidence="1">
    <location>
        <begin position="762"/>
        <end position="771"/>
    </location>
</feature>
<dbReference type="Proteomes" id="UP000027195">
    <property type="component" value="Unassembled WGS sequence"/>
</dbReference>
<feature type="region of interest" description="Disordered" evidence="1">
    <location>
        <begin position="425"/>
        <end position="456"/>
    </location>
</feature>
<feature type="region of interest" description="Disordered" evidence="1">
    <location>
        <begin position="324"/>
        <end position="348"/>
    </location>
</feature>
<protein>
    <submittedName>
        <fullName evidence="3">Uncharacterized protein</fullName>
    </submittedName>
</protein>
<dbReference type="STRING" id="930990.A0A067M4S2"/>
<feature type="compositionally biased region" description="Polar residues" evidence="1">
    <location>
        <begin position="547"/>
        <end position="556"/>
    </location>
</feature>
<sequence>MDYDNMFHGDGKFGLEAETWLYVFLKATITRTNDKKLQLFPCCFAPGSPASDWYDELPESVAWHLPLLLKEFCRRWLEPTSVTRESATPTAPRVNSPPPTSTPTYSLPTATPTTQYTDHGLARQQEEVLDELLEWATTEQKARREERAWRTDMIVCAMEAAWRAERWQARLKEERRVLMLKKLEEATAAREREAQRVDGLRAAYRAERAARRSQFHEEMARAMEAKRAARKAEAEARRREEVPRTTSVDDASQFPCTISTTSTTLPTSFPRTTSTTIFTTTSTVTSTIPMLPHDFVSSSHSPQTAVDDVFETTRRKPPDILRPTRVEEEGAPRENRANEDARSISDGDDWEREARGFNVDVSGLSGGTQPESFAIDDHRHEIVVLPPTKHPTTIPSTPSTTPHDDERPLATKHPTEPVVHASLDHEQACSPSTTDSRSVVLSPTTGDRPAPTKHPTALSAAASITISRTTLSGHDPTAPPFANDTTRSTRFVQPPPNDDRPAAVKHPATRENASLIVIPPAAPPFSHDESPKADGRPAPTKHPTMVPLTSSVTSHHSPPLVYDPPALTKHPGTGPTISITDSQPHDDERPPATKHPTNLAPRPRKPSSCRGVVRLLAWDGCPALTKHPTTRANASFVAIAPTVSPFVHVVTRLTRFVQPPPNDDRPQAVKHPTALPWTVLVINTRSPWLTGGLMATIALTGEHELAFDRPAPTKHPTTRKNASLTVIASTILPSVHGNIFSTDFVRPPAVSNPPAPTKHPTPRQSPTLSTHDSTRLSCLIRLPAITNGHALVSMVPSADDQPSPIKHPTTTRDTASSIVLSPTPLFTFEATRLVRCGRPSLVGERPARLERLAARFSSSITIFSTHFSVVSYIFSLVAFSVHI</sequence>
<keyword evidence="4" id="KW-1185">Reference proteome</keyword>
<feature type="compositionally biased region" description="Low complexity" evidence="1">
    <location>
        <begin position="387"/>
        <end position="401"/>
    </location>
</feature>
<reference evidence="4" key="1">
    <citation type="journal article" date="2014" name="Proc. Natl. Acad. Sci. U.S.A.">
        <title>Extensive sampling of basidiomycete genomes demonstrates inadequacy of the white-rot/brown-rot paradigm for wood decay fungi.</title>
        <authorList>
            <person name="Riley R."/>
            <person name="Salamov A.A."/>
            <person name="Brown D.W."/>
            <person name="Nagy L.G."/>
            <person name="Floudas D."/>
            <person name="Held B.W."/>
            <person name="Levasseur A."/>
            <person name="Lombard V."/>
            <person name="Morin E."/>
            <person name="Otillar R."/>
            <person name="Lindquist E.A."/>
            <person name="Sun H."/>
            <person name="LaButti K.M."/>
            <person name="Schmutz J."/>
            <person name="Jabbour D."/>
            <person name="Luo H."/>
            <person name="Baker S.E."/>
            <person name="Pisabarro A.G."/>
            <person name="Walton J.D."/>
            <person name="Blanchette R.A."/>
            <person name="Henrissat B."/>
            <person name="Martin F."/>
            <person name="Cullen D."/>
            <person name="Hibbett D.S."/>
            <person name="Grigoriev I.V."/>
        </authorList>
    </citation>
    <scope>NUCLEOTIDE SEQUENCE [LARGE SCALE GENOMIC DNA]</scope>
    <source>
        <strain evidence="4">FD-172 SS1</strain>
    </source>
</reference>
<accession>A0A067M4S2</accession>
<dbReference type="HOGENOM" id="CLU_384938_0_0_1"/>
<feature type="compositionally biased region" description="Basic and acidic residues" evidence="1">
    <location>
        <begin position="230"/>
        <end position="243"/>
    </location>
</feature>
<name>A0A067M4S2_BOTB1</name>
<feature type="compositionally biased region" description="Low complexity" evidence="1">
    <location>
        <begin position="102"/>
        <end position="114"/>
    </location>
</feature>